<accession>Q0BAZ6</accession>
<evidence type="ECO:0000313" key="2">
    <source>
        <dbReference type="Proteomes" id="UP000000662"/>
    </source>
</evidence>
<dbReference type="EMBL" id="CP000440">
    <property type="protein sequence ID" value="ABI88677.1"/>
    <property type="molecule type" value="Genomic_DNA"/>
</dbReference>
<keyword evidence="2" id="KW-1185">Reference proteome</keyword>
<organism evidence="1 2">
    <name type="scientific">Burkholderia ambifaria (strain ATCC BAA-244 / DSM 16087 / CCUG 44356 / LMG 19182 / AMMD)</name>
    <name type="common">Burkholderia cepacia (strain AMMD)</name>
    <dbReference type="NCBI Taxonomy" id="339670"/>
    <lineage>
        <taxon>Bacteria</taxon>
        <taxon>Pseudomonadati</taxon>
        <taxon>Pseudomonadota</taxon>
        <taxon>Betaproteobacteria</taxon>
        <taxon>Burkholderiales</taxon>
        <taxon>Burkholderiaceae</taxon>
        <taxon>Burkholderia</taxon>
        <taxon>Burkholderia cepacia complex</taxon>
    </lineage>
</organism>
<name>Q0BAZ6_BURCM</name>
<dbReference type="Proteomes" id="UP000000662">
    <property type="component" value="Chromosome 1"/>
</dbReference>
<sequence>MHVSSGLCSGRRDISSERIRWNHARGRAERRLPSYLERGSRNDSPASVAVLFAGFVSKRASRHWLMTMSLLLSSLLTLVAAVTPR</sequence>
<protein>
    <submittedName>
        <fullName evidence="1">Uncharacterized protein</fullName>
    </submittedName>
</protein>
<reference evidence="1" key="1">
    <citation type="submission" date="2009-01" db="EMBL/GenBank/DDBJ databases">
        <title>Complete sequence of Chromosome 1 of Burkholderia cepacia AMMD.</title>
        <authorList>
            <consortium name="US DOE Joint Genome Institute"/>
            <person name="Copeland A."/>
            <person name="Lucas S."/>
            <person name="Lapidus A."/>
            <person name="Barry K."/>
            <person name="Detter J.C."/>
            <person name="Glavina del Rio T."/>
            <person name="Hammon N."/>
            <person name="Israni S."/>
            <person name="Pitluck S."/>
            <person name="Bruce D."/>
            <person name="Chain P."/>
            <person name="Malfatti S."/>
            <person name="Shin M."/>
            <person name="Vergez L."/>
            <person name="Schmutz J."/>
            <person name="Larimer F."/>
            <person name="Land M."/>
            <person name="Hauser L."/>
            <person name="Kyrpides N."/>
            <person name="Kim E."/>
            <person name="Parke J."/>
            <person name="Coenye T."/>
            <person name="Konstantinidis K."/>
            <person name="Ramette A."/>
            <person name="Tiedje J."/>
            <person name="Richardson P."/>
        </authorList>
    </citation>
    <scope>NUCLEOTIDE SEQUENCE [LARGE SCALE GENOMIC DNA]</scope>
    <source>
        <strain evidence="1">AMMD</strain>
    </source>
</reference>
<dbReference type="PATRIC" id="fig|339670.21.peg.1738"/>
<proteinExistence type="predicted"/>
<evidence type="ECO:0000313" key="1">
    <source>
        <dbReference type="EMBL" id="ABI88677.1"/>
    </source>
</evidence>
<dbReference type="AlphaFoldDB" id="Q0BAZ6"/>
<dbReference type="KEGG" id="bam:Bamb_3121"/>
<gene>
    <name evidence="1" type="ordered locus">Bamb_3121</name>
</gene>